<dbReference type="Proteomes" id="UP000587396">
    <property type="component" value="Unassembled WGS sequence"/>
</dbReference>
<feature type="region of interest" description="Disordered" evidence="1">
    <location>
        <begin position="342"/>
        <end position="370"/>
    </location>
</feature>
<name>A0A842JFM9_9ACTN</name>
<keyword evidence="2" id="KW-0812">Transmembrane</keyword>
<dbReference type="EMBL" id="JACMSE010000005">
    <property type="protein sequence ID" value="MBC2889291.1"/>
    <property type="molecule type" value="Genomic_DNA"/>
</dbReference>
<feature type="compositionally biased region" description="Polar residues" evidence="1">
    <location>
        <begin position="1"/>
        <end position="10"/>
    </location>
</feature>
<protein>
    <submittedName>
        <fullName evidence="3">Uncharacterized protein</fullName>
    </submittedName>
</protein>
<evidence type="ECO:0000256" key="1">
    <source>
        <dbReference type="SAM" id="MobiDB-lite"/>
    </source>
</evidence>
<organism evidence="3 4">
    <name type="scientific">Gordonibacter massiliensis</name>
    <name type="common">ex Traore et al. 2017</name>
    <dbReference type="NCBI Taxonomy" id="1841863"/>
    <lineage>
        <taxon>Bacteria</taxon>
        <taxon>Bacillati</taxon>
        <taxon>Actinomycetota</taxon>
        <taxon>Coriobacteriia</taxon>
        <taxon>Eggerthellales</taxon>
        <taxon>Eggerthellaceae</taxon>
        <taxon>Gordonibacter</taxon>
    </lineage>
</organism>
<dbReference type="AlphaFoldDB" id="A0A842JFM9"/>
<gene>
    <name evidence="3" type="ORF">H7313_08015</name>
</gene>
<evidence type="ECO:0000256" key="2">
    <source>
        <dbReference type="SAM" id="Phobius"/>
    </source>
</evidence>
<comment type="caution">
    <text evidence="3">The sequence shown here is derived from an EMBL/GenBank/DDBJ whole genome shotgun (WGS) entry which is preliminary data.</text>
</comment>
<dbReference type="RefSeq" id="WP_185905152.1">
    <property type="nucleotide sequence ID" value="NZ_JACMSE010000005.1"/>
</dbReference>
<reference evidence="3 4" key="1">
    <citation type="submission" date="2020-08" db="EMBL/GenBank/DDBJ databases">
        <authorList>
            <person name="Liu C."/>
            <person name="Sun Q."/>
        </authorList>
    </citation>
    <scope>NUCLEOTIDE SEQUENCE [LARGE SCALE GENOMIC DNA]</scope>
    <source>
        <strain evidence="3 4">N22</strain>
    </source>
</reference>
<sequence length="409" mass="39305">MRTATWTRGTAGSAAPARTGAEAPGPFPAVGRAALAAALAVSLAAPAAPALASDSLEASTAVSVEAAALTATPSPDVSCALSEVASRAVSVTAGSAAGAPAVSWSRTRGGAHDPSFSSEGGTCPLADIDAAGSYVYTARVVDGWGREASASVAVEVRDDGASDPEADYVRASVADAATGVRVSGSIHKSASLVVVPAGRGDAAYRRLAEAAGGRGVAAAWTVSLEGAPQGSSAFRGVLTVELPDVRGARAASAARSSVEAARGIAGASAAGPAPFGFAAFLYSGDGGVRAVAPLASEGSADVLLLPEGGEGAVFVTGSAGADAVAVRTGSLGAFALLEDPLLPPSTPAGPGESRPGAPSEGVSQGGAQLTRTGDAPLGAALAAALAVAALALVAAGSRLRPPAVVRKGR</sequence>
<keyword evidence="2" id="KW-1133">Transmembrane helix</keyword>
<accession>A0A842JFM9</accession>
<feature type="region of interest" description="Disordered" evidence="1">
    <location>
        <begin position="1"/>
        <end position="23"/>
    </location>
</feature>
<keyword evidence="4" id="KW-1185">Reference proteome</keyword>
<keyword evidence="2" id="KW-0472">Membrane</keyword>
<evidence type="ECO:0000313" key="3">
    <source>
        <dbReference type="EMBL" id="MBC2889291.1"/>
    </source>
</evidence>
<proteinExistence type="predicted"/>
<feature type="compositionally biased region" description="Polar residues" evidence="1">
    <location>
        <begin position="361"/>
        <end position="370"/>
    </location>
</feature>
<evidence type="ECO:0000313" key="4">
    <source>
        <dbReference type="Proteomes" id="UP000587396"/>
    </source>
</evidence>
<feature type="transmembrane region" description="Helical" evidence="2">
    <location>
        <begin position="377"/>
        <end position="399"/>
    </location>
</feature>